<dbReference type="InterPro" id="IPR052434">
    <property type="entry name" value="Tectonic-like_complex_comp"/>
</dbReference>
<reference evidence="3" key="1">
    <citation type="submission" date="2017-02" db="UniProtKB">
        <authorList>
            <consortium name="WormBaseParasite"/>
        </authorList>
    </citation>
    <scope>IDENTIFICATION</scope>
</reference>
<evidence type="ECO:0000313" key="3">
    <source>
        <dbReference type="WBParaSite" id="ACOC_0001221401-mRNA-1"/>
    </source>
</evidence>
<dbReference type="GO" id="GO:0035869">
    <property type="term" value="C:ciliary transition zone"/>
    <property type="evidence" value="ECO:0007669"/>
    <property type="project" value="TreeGrafter"/>
</dbReference>
<dbReference type="Pfam" id="PF24656">
    <property type="entry name" value="CEPT76_peptidase"/>
    <property type="match status" value="1"/>
</dbReference>
<dbReference type="WBParaSite" id="ACOC_0001221401-mRNA-1">
    <property type="protein sequence ID" value="ACOC_0001221401-mRNA-1"/>
    <property type="gene ID" value="ACOC_0001221401"/>
</dbReference>
<dbReference type="GO" id="GO:1905515">
    <property type="term" value="P:non-motile cilium assembly"/>
    <property type="evidence" value="ECO:0007669"/>
    <property type="project" value="TreeGrafter"/>
</dbReference>
<feature type="transmembrane region" description="Helical" evidence="1">
    <location>
        <begin position="19"/>
        <end position="38"/>
    </location>
</feature>
<proteinExistence type="predicted"/>
<keyword evidence="1" id="KW-0472">Membrane</keyword>
<name>A0A0R3Q013_ANGCS</name>
<dbReference type="AlphaFoldDB" id="A0A0R3Q013"/>
<dbReference type="PANTHER" id="PTHR20837">
    <property type="entry name" value="CENTROSOMAL PROTEIN-RELATED"/>
    <property type="match status" value="1"/>
</dbReference>
<sequence>LDKDDREVNTVHEQLLRRLIGWVEVPFSTVFLLLLLQFLSIGCGDEEEHAVLLCCWLLSLQIPSCLVLGEWSSQNTVKSNVTTHFTLMRFFYRIWSVSEDALVELRSAIEREIKLSFDEARQYGIPQWNLMASR</sequence>
<feature type="domain" description="CEP76/DRC7 peptidase-like" evidence="2">
    <location>
        <begin position="36"/>
        <end position="96"/>
    </location>
</feature>
<accession>A0A0R3Q013</accession>
<protein>
    <submittedName>
        <fullName evidence="3">Ras-GEF domain-containing protein</fullName>
    </submittedName>
</protein>
<dbReference type="InterPro" id="IPR056290">
    <property type="entry name" value="CEPT76/DRC7_peptidase-like_dom"/>
</dbReference>
<keyword evidence="1" id="KW-0812">Transmembrane</keyword>
<dbReference type="GO" id="GO:1904491">
    <property type="term" value="P:protein localization to ciliary transition zone"/>
    <property type="evidence" value="ECO:0007669"/>
    <property type="project" value="TreeGrafter"/>
</dbReference>
<organism evidence="3">
    <name type="scientific">Angiostrongylus costaricensis</name>
    <name type="common">Nematode worm</name>
    <dbReference type="NCBI Taxonomy" id="334426"/>
    <lineage>
        <taxon>Eukaryota</taxon>
        <taxon>Metazoa</taxon>
        <taxon>Ecdysozoa</taxon>
        <taxon>Nematoda</taxon>
        <taxon>Chromadorea</taxon>
        <taxon>Rhabditida</taxon>
        <taxon>Rhabditina</taxon>
        <taxon>Rhabditomorpha</taxon>
        <taxon>Strongyloidea</taxon>
        <taxon>Metastrongylidae</taxon>
        <taxon>Angiostrongylus</taxon>
    </lineage>
</organism>
<keyword evidence="1" id="KW-1133">Transmembrane helix</keyword>
<evidence type="ECO:0000256" key="1">
    <source>
        <dbReference type="SAM" id="Phobius"/>
    </source>
</evidence>
<dbReference type="PANTHER" id="PTHR20837:SF0">
    <property type="entry name" value="COILED-COIL AND C2 DOMAIN-CONTAINING PROTEIN 2A"/>
    <property type="match status" value="1"/>
</dbReference>
<evidence type="ECO:0000259" key="2">
    <source>
        <dbReference type="Pfam" id="PF24656"/>
    </source>
</evidence>